<dbReference type="EMBL" id="LXND01000038">
    <property type="protein sequence ID" value="OAD64263.1"/>
    <property type="molecule type" value="Genomic_DNA"/>
</dbReference>
<dbReference type="InterPro" id="IPR036388">
    <property type="entry name" value="WH-like_DNA-bd_sf"/>
</dbReference>
<protein>
    <recommendedName>
        <fullName evidence="7">Mga helix-turn-helix domain-containing protein</fullName>
    </recommendedName>
</protein>
<dbReference type="PANTHER" id="PTHR30185">
    <property type="entry name" value="CRYPTIC BETA-GLUCOSIDE BGL OPERON ANTITERMINATOR"/>
    <property type="match status" value="1"/>
</dbReference>
<evidence type="ECO:0000259" key="3">
    <source>
        <dbReference type="Pfam" id="PF05043"/>
    </source>
</evidence>
<dbReference type="InterPro" id="IPR013196">
    <property type="entry name" value="HTH_11"/>
</dbReference>
<gene>
    <name evidence="5" type="ORF">A7K95_05795</name>
</gene>
<name>A0ABX2UGE3_9LACO</name>
<evidence type="ECO:0000259" key="4">
    <source>
        <dbReference type="Pfam" id="PF08279"/>
    </source>
</evidence>
<organism evidence="5 6">
    <name type="scientific">Pediococcus parvulus</name>
    <dbReference type="NCBI Taxonomy" id="54062"/>
    <lineage>
        <taxon>Bacteria</taxon>
        <taxon>Bacillati</taxon>
        <taxon>Bacillota</taxon>
        <taxon>Bacilli</taxon>
        <taxon>Lactobacillales</taxon>
        <taxon>Lactobacillaceae</taxon>
        <taxon>Pediococcus</taxon>
    </lineage>
</organism>
<feature type="domain" description="Mga helix-turn-helix" evidence="3">
    <location>
        <begin position="89"/>
        <end position="164"/>
    </location>
</feature>
<dbReference type="InterPro" id="IPR007737">
    <property type="entry name" value="Mga_HTH"/>
</dbReference>
<proteinExistence type="predicted"/>
<evidence type="ECO:0000313" key="5">
    <source>
        <dbReference type="EMBL" id="OAD64263.1"/>
    </source>
</evidence>
<evidence type="ECO:0000256" key="2">
    <source>
        <dbReference type="ARBA" id="ARBA00023163"/>
    </source>
</evidence>
<dbReference type="Pfam" id="PF08279">
    <property type="entry name" value="HTH_11"/>
    <property type="match status" value="1"/>
</dbReference>
<sequence>MYKTDLLEKNQRNLFKILEILYLDGNPVTKQSLTKKLKISPATLKRYLEDLNEDVQPLVDENKVEIKIEANTASFKILKNFALDDWLFDRYLKKSPKFQLVMLFYNHGSLTTYTLQEKLNLSEASLYRTIKQLNTVLSEFNLSIHNGNIIGDELQIRFFYYNLFQVINYSPKVRDFNLDQFVNEVQTELHFYFHSEAIHRVRLWLTISQHRLVVQSKLQTRIPESVRELYENNELYFHIKKVFQRVFHVRSQTKSEFESEAFCVMLISMSVFNSKTNVAQRFYDIYNSQHTRLSQVVDQTNYLIQKTLEIKDSQWPFELMKLVFDICARPFCFSGNLEYMDEIYADYYVSHFFSHQARQVVKEIMRVLTQSKYGEVSKLIEQNWIYFQRRLLFAIRDFRYQQIKDINIGVDTTFDYYISQLIIDLIRQMFKRDLRVNVNYYQPGNAYDLVLTNYHDEPYDDTDYTYWLTNLGTTRDLVAIKKIVETHFYEKTPVHQLMFKK</sequence>
<dbReference type="Pfam" id="PF05043">
    <property type="entry name" value="Mga"/>
    <property type="match status" value="1"/>
</dbReference>
<feature type="domain" description="Helix-turn-helix type 11" evidence="4">
    <location>
        <begin position="14"/>
        <end position="56"/>
    </location>
</feature>
<dbReference type="InterPro" id="IPR050661">
    <property type="entry name" value="BglG_antiterminators"/>
</dbReference>
<comment type="caution">
    <text evidence="5">The sequence shown here is derived from an EMBL/GenBank/DDBJ whole genome shotgun (WGS) entry which is preliminary data.</text>
</comment>
<dbReference type="Proteomes" id="UP000077280">
    <property type="component" value="Unassembled WGS sequence"/>
</dbReference>
<keyword evidence="2" id="KW-0804">Transcription</keyword>
<evidence type="ECO:0008006" key="7">
    <source>
        <dbReference type="Google" id="ProtNLM"/>
    </source>
</evidence>
<evidence type="ECO:0000256" key="1">
    <source>
        <dbReference type="ARBA" id="ARBA00023015"/>
    </source>
</evidence>
<dbReference type="PANTHER" id="PTHR30185:SF18">
    <property type="entry name" value="TRANSCRIPTIONAL REGULATOR MTLR"/>
    <property type="match status" value="1"/>
</dbReference>
<keyword evidence="6" id="KW-1185">Reference proteome</keyword>
<reference evidence="5 6" key="1">
    <citation type="submission" date="2016-05" db="EMBL/GenBank/DDBJ databases">
        <title>Draft genome sequence of Pediococcus parvulus 2.6, a probiotic beta-glucan producer strain.</title>
        <authorList>
            <person name="Mohedano M.L."/>
            <person name="Perez-Ramos A."/>
            <person name="Duenas M.T."/>
            <person name="Lamontanara A."/>
            <person name="Orru L."/>
            <person name="Spano G."/>
            <person name="Capozzi V."/>
            <person name="Lopez P."/>
        </authorList>
    </citation>
    <scope>NUCLEOTIDE SEQUENCE [LARGE SCALE GENOMIC DNA]</scope>
    <source>
        <strain evidence="5 6">2.6</strain>
    </source>
</reference>
<dbReference type="Gene3D" id="1.10.10.10">
    <property type="entry name" value="Winged helix-like DNA-binding domain superfamily/Winged helix DNA-binding domain"/>
    <property type="match status" value="2"/>
</dbReference>
<accession>A0ABX2UGE3</accession>
<evidence type="ECO:0000313" key="6">
    <source>
        <dbReference type="Proteomes" id="UP000077280"/>
    </source>
</evidence>
<dbReference type="RefSeq" id="WP_068806048.1">
    <property type="nucleotide sequence ID" value="NZ_LXND01000038.1"/>
</dbReference>
<keyword evidence="1" id="KW-0805">Transcription regulation</keyword>